<dbReference type="Gene3D" id="3.40.50.1240">
    <property type="entry name" value="Phosphoglycerate mutase-like"/>
    <property type="match status" value="1"/>
</dbReference>
<dbReference type="GO" id="GO:0004331">
    <property type="term" value="F:fructose-2,6-bisphosphate 2-phosphatase activity"/>
    <property type="evidence" value="ECO:0007669"/>
    <property type="project" value="TreeGrafter"/>
</dbReference>
<feature type="domain" description="6-phosphofructo-2-kinase" evidence="4">
    <location>
        <begin position="114"/>
        <end position="331"/>
    </location>
</feature>
<dbReference type="Proteomes" id="UP000094336">
    <property type="component" value="Unassembled WGS sequence"/>
</dbReference>
<dbReference type="PANTHER" id="PTHR10606:SF39">
    <property type="entry name" value="6-PHOSPHOFRUCTO-2-KINASE_FRUCTOSE-2,6-BISPHOSPHATASE YLR345W-RELATED"/>
    <property type="match status" value="1"/>
</dbReference>
<dbReference type="GeneID" id="30148004"/>
<evidence type="ECO:0000256" key="2">
    <source>
        <dbReference type="ARBA" id="ARBA00022840"/>
    </source>
</evidence>
<dbReference type="FunFam" id="3.40.50.300:FF:000644">
    <property type="entry name" value="GpmB, Fructose-2,6-bisphosphatase"/>
    <property type="match status" value="1"/>
</dbReference>
<keyword evidence="1" id="KW-0547">Nucleotide-binding</keyword>
<dbReference type="OrthoDB" id="267323at2759"/>
<gene>
    <name evidence="5" type="ORF">BABINDRAFT_163865</name>
</gene>
<feature type="region of interest" description="Disordered" evidence="3">
    <location>
        <begin position="382"/>
        <end position="402"/>
    </location>
</feature>
<accession>A0A1E3QHQ9</accession>
<dbReference type="InterPro" id="IPR013079">
    <property type="entry name" value="6Phosfructo_kin"/>
</dbReference>
<dbReference type="InterPro" id="IPR029033">
    <property type="entry name" value="His_PPase_superfam"/>
</dbReference>
<dbReference type="Pfam" id="PF01591">
    <property type="entry name" value="6PF2K"/>
    <property type="match status" value="1"/>
</dbReference>
<dbReference type="InterPro" id="IPR013078">
    <property type="entry name" value="His_Pase_superF_clade-1"/>
</dbReference>
<dbReference type="GO" id="GO:0005829">
    <property type="term" value="C:cytosol"/>
    <property type="evidence" value="ECO:0007669"/>
    <property type="project" value="TreeGrafter"/>
</dbReference>
<dbReference type="AlphaFoldDB" id="A0A1E3QHQ9"/>
<dbReference type="PRINTS" id="PR00991">
    <property type="entry name" value="6PFRUCTKNASE"/>
</dbReference>
<feature type="region of interest" description="Disordered" evidence="3">
    <location>
        <begin position="69"/>
        <end position="88"/>
    </location>
</feature>
<evidence type="ECO:0000313" key="6">
    <source>
        <dbReference type="Proteomes" id="UP000094336"/>
    </source>
</evidence>
<dbReference type="InterPro" id="IPR027417">
    <property type="entry name" value="P-loop_NTPase"/>
</dbReference>
<sequence>MTTPVFNSSDDDLSSGSEIEDLLCGTNGGERYGKRLSGLLAAPVGLDEDTAPRPLSNFGRTRDRWSFGDSSRPVMGDASQRMRHERRLSDATSDAVHRAIDADHISPAQLYSTDSGRLFHAGTMVIILVGLPARGKTHLTVSLTRYLRWLGVKTHAFHVGDYRRAKDGIPKDYFKPTPDTPEGKEYRANIISKCISDVMHFFDDDKGQVAIYDAVNALPEERADVDRQFTSRNIKTLFIESLVTDCNIIENNISQAVKSSPDYVGWDAKEAAADYVSRIHIAEPFYQEIDPSEGLSFIKSINFGERFVLNNSHYGYLINRIVFFLMNSRIKSGSVYFARCHKNFLKFKSDPDLDDEGRQYAQQLTKTVLAHVGATKGLDFITRSQNNTPPPYSGEAGRQKSHATDGIHDDAFVIWTSTRRRTIEACEAFRELGITTRERIQLTQLNPGDVENMTAKEIKAKYPEDYKQHKRDPYHHRYARAESYHDLAVKIEPLILEMERMSGDLLIIADESVLRVFYGYLMACSCYEIPYLKFPTSELIEIKFNAYSNTATRIPIHGVEE</sequence>
<dbReference type="GO" id="GO:0006000">
    <property type="term" value="P:fructose metabolic process"/>
    <property type="evidence" value="ECO:0007669"/>
    <property type="project" value="InterPro"/>
</dbReference>
<protein>
    <recommendedName>
        <fullName evidence="4">6-phosphofructo-2-kinase domain-containing protein</fullName>
    </recommendedName>
</protein>
<evidence type="ECO:0000313" key="5">
    <source>
        <dbReference type="EMBL" id="ODQ77138.1"/>
    </source>
</evidence>
<dbReference type="STRING" id="984486.A0A1E3QHQ9"/>
<dbReference type="Gene3D" id="3.40.50.300">
    <property type="entry name" value="P-loop containing nucleotide triphosphate hydrolases"/>
    <property type="match status" value="1"/>
</dbReference>
<dbReference type="Pfam" id="PF00300">
    <property type="entry name" value="His_Phos_1"/>
    <property type="match status" value="1"/>
</dbReference>
<dbReference type="InterPro" id="IPR003094">
    <property type="entry name" value="6Pfruct_kin"/>
</dbReference>
<name>A0A1E3QHQ9_9ASCO</name>
<evidence type="ECO:0000256" key="1">
    <source>
        <dbReference type="ARBA" id="ARBA00022741"/>
    </source>
</evidence>
<evidence type="ECO:0000259" key="4">
    <source>
        <dbReference type="Pfam" id="PF01591"/>
    </source>
</evidence>
<dbReference type="SUPFAM" id="SSF53254">
    <property type="entry name" value="Phosphoglycerate mutase-like"/>
    <property type="match status" value="1"/>
</dbReference>
<dbReference type="RefSeq" id="XP_018982466.1">
    <property type="nucleotide sequence ID" value="XM_019130151.1"/>
</dbReference>
<organism evidence="5 6">
    <name type="scientific">Babjeviella inositovora NRRL Y-12698</name>
    <dbReference type="NCBI Taxonomy" id="984486"/>
    <lineage>
        <taxon>Eukaryota</taxon>
        <taxon>Fungi</taxon>
        <taxon>Dikarya</taxon>
        <taxon>Ascomycota</taxon>
        <taxon>Saccharomycotina</taxon>
        <taxon>Pichiomycetes</taxon>
        <taxon>Serinales incertae sedis</taxon>
        <taxon>Babjeviella</taxon>
    </lineage>
</organism>
<dbReference type="PIRSF" id="PIRSF000709">
    <property type="entry name" value="6PFK_2-Ptase"/>
    <property type="match status" value="1"/>
</dbReference>
<dbReference type="GO" id="GO:0003873">
    <property type="term" value="F:6-phosphofructo-2-kinase activity"/>
    <property type="evidence" value="ECO:0007669"/>
    <property type="project" value="InterPro"/>
</dbReference>
<proteinExistence type="predicted"/>
<dbReference type="PANTHER" id="PTHR10606">
    <property type="entry name" value="6-PHOSPHOFRUCTO-2-KINASE/FRUCTOSE-2,6-BISPHOSPHATASE"/>
    <property type="match status" value="1"/>
</dbReference>
<dbReference type="GO" id="GO:0006003">
    <property type="term" value="P:fructose 2,6-bisphosphate metabolic process"/>
    <property type="evidence" value="ECO:0007669"/>
    <property type="project" value="InterPro"/>
</dbReference>
<keyword evidence="6" id="KW-1185">Reference proteome</keyword>
<evidence type="ECO:0000256" key="3">
    <source>
        <dbReference type="SAM" id="MobiDB-lite"/>
    </source>
</evidence>
<keyword evidence="2" id="KW-0067">ATP-binding</keyword>
<dbReference type="EMBL" id="KV454443">
    <property type="protein sequence ID" value="ODQ77138.1"/>
    <property type="molecule type" value="Genomic_DNA"/>
</dbReference>
<dbReference type="SUPFAM" id="SSF52540">
    <property type="entry name" value="P-loop containing nucleoside triphosphate hydrolases"/>
    <property type="match status" value="1"/>
</dbReference>
<dbReference type="GO" id="GO:0005524">
    <property type="term" value="F:ATP binding"/>
    <property type="evidence" value="ECO:0007669"/>
    <property type="project" value="UniProtKB-KW"/>
</dbReference>
<reference evidence="6" key="1">
    <citation type="submission" date="2016-05" db="EMBL/GenBank/DDBJ databases">
        <title>Comparative genomics of biotechnologically important yeasts.</title>
        <authorList>
            <consortium name="DOE Joint Genome Institute"/>
            <person name="Riley R."/>
            <person name="Haridas S."/>
            <person name="Wolfe K.H."/>
            <person name="Lopes M.R."/>
            <person name="Hittinger C.T."/>
            <person name="Goker M."/>
            <person name="Salamov A."/>
            <person name="Wisecaver J."/>
            <person name="Long T.M."/>
            <person name="Aerts A.L."/>
            <person name="Barry K."/>
            <person name="Choi C."/>
            <person name="Clum A."/>
            <person name="Coughlan A.Y."/>
            <person name="Deshpande S."/>
            <person name="Douglass A.P."/>
            <person name="Hanson S.J."/>
            <person name="Klenk H.-P."/>
            <person name="Labutti K."/>
            <person name="Lapidus A."/>
            <person name="Lindquist E."/>
            <person name="Lipzen A."/>
            <person name="Meier-Kolthoff J.P."/>
            <person name="Ohm R.A."/>
            <person name="Otillar R.P."/>
            <person name="Pangilinan J."/>
            <person name="Peng Y."/>
            <person name="Rokas A."/>
            <person name="Rosa C.A."/>
            <person name="Scheuner C."/>
            <person name="Sibirny A.A."/>
            <person name="Slot J.C."/>
            <person name="Stielow J.B."/>
            <person name="Sun H."/>
            <person name="Kurtzman C.P."/>
            <person name="Blackwell M."/>
            <person name="Grigoriev I.V."/>
            <person name="Jeffries T.W."/>
        </authorList>
    </citation>
    <scope>NUCLEOTIDE SEQUENCE [LARGE SCALE GENOMIC DNA]</scope>
    <source>
        <strain evidence="6">NRRL Y-12698</strain>
    </source>
</reference>